<dbReference type="GeneID" id="9419880"/>
<dbReference type="InterPro" id="IPR005829">
    <property type="entry name" value="Sugar_transporter_CS"/>
</dbReference>
<evidence type="ECO:0000256" key="4">
    <source>
        <dbReference type="ARBA" id="ARBA00022989"/>
    </source>
</evidence>
<evidence type="ECO:0000313" key="9">
    <source>
        <dbReference type="EMBL" id="ADJ15453.1"/>
    </source>
</evidence>
<evidence type="ECO:0000256" key="2">
    <source>
        <dbReference type="ARBA" id="ARBA00022475"/>
    </source>
</evidence>
<name>D8J461_HALJB</name>
<evidence type="ECO:0000256" key="7">
    <source>
        <dbReference type="SAM" id="Phobius"/>
    </source>
</evidence>
<organism evidence="9 11">
    <name type="scientific">Halalkalicoccus jeotgali (strain DSM 18796 / CECT 7217 / JCM 14584 / KCTC 4019 / B3)</name>
    <dbReference type="NCBI Taxonomy" id="795797"/>
    <lineage>
        <taxon>Archaea</taxon>
        <taxon>Methanobacteriati</taxon>
        <taxon>Methanobacteriota</taxon>
        <taxon>Stenosarchaea group</taxon>
        <taxon>Halobacteria</taxon>
        <taxon>Halobacteriales</taxon>
        <taxon>Halococcaceae</taxon>
        <taxon>Halalkalicoccus</taxon>
    </lineage>
</organism>
<dbReference type="GO" id="GO:0005886">
    <property type="term" value="C:plasma membrane"/>
    <property type="evidence" value="ECO:0007669"/>
    <property type="project" value="UniProtKB-SubCell"/>
</dbReference>
<feature type="transmembrane region" description="Helical" evidence="7">
    <location>
        <begin position="82"/>
        <end position="104"/>
    </location>
</feature>
<feature type="transmembrane region" description="Helical" evidence="7">
    <location>
        <begin position="116"/>
        <end position="138"/>
    </location>
</feature>
<dbReference type="InterPro" id="IPR036259">
    <property type="entry name" value="MFS_trans_sf"/>
</dbReference>
<feature type="transmembrane region" description="Helical" evidence="7">
    <location>
        <begin position="237"/>
        <end position="257"/>
    </location>
</feature>
<dbReference type="PANTHER" id="PTHR43124">
    <property type="entry name" value="PURINE EFFLUX PUMP PBUE"/>
    <property type="match status" value="1"/>
</dbReference>
<evidence type="ECO:0000313" key="11">
    <source>
        <dbReference type="Proteomes" id="UP000000390"/>
    </source>
</evidence>
<dbReference type="CDD" id="cd17473">
    <property type="entry name" value="MFS_arabinose_efflux_permease_like"/>
    <property type="match status" value="1"/>
</dbReference>
<feature type="transmembrane region" description="Helical" evidence="7">
    <location>
        <begin position="295"/>
        <end position="320"/>
    </location>
</feature>
<evidence type="ECO:0000256" key="5">
    <source>
        <dbReference type="ARBA" id="ARBA00023136"/>
    </source>
</evidence>
<dbReference type="AlphaFoldDB" id="D8J461"/>
<dbReference type="PANTHER" id="PTHR43124:SF3">
    <property type="entry name" value="CHLORAMPHENICOL EFFLUX PUMP RV0191"/>
    <property type="match status" value="1"/>
</dbReference>
<protein>
    <submittedName>
        <fullName evidence="9">Major facilitator superfamily MFS_1</fullName>
    </submittedName>
    <submittedName>
        <fullName evidence="10">Major facilitator superfamily protein</fullName>
    </submittedName>
</protein>
<dbReference type="eggNOG" id="arCOG00130">
    <property type="taxonomic scope" value="Archaea"/>
</dbReference>
<keyword evidence="5 7" id="KW-0472">Membrane</keyword>
<keyword evidence="2" id="KW-1003">Cell membrane</keyword>
<evidence type="ECO:0000256" key="6">
    <source>
        <dbReference type="SAM" id="MobiDB-lite"/>
    </source>
</evidence>
<feature type="domain" description="Major facilitator superfamily (MFS) profile" evidence="8">
    <location>
        <begin position="1"/>
        <end position="386"/>
    </location>
</feature>
<dbReference type="SUPFAM" id="SSF103473">
    <property type="entry name" value="MFS general substrate transporter"/>
    <property type="match status" value="1"/>
</dbReference>
<dbReference type="Gene3D" id="1.20.1250.20">
    <property type="entry name" value="MFS general substrate transporter like domains"/>
    <property type="match status" value="1"/>
</dbReference>
<evidence type="ECO:0000259" key="8">
    <source>
        <dbReference type="PROSITE" id="PS50850"/>
    </source>
</evidence>
<feature type="transmembrane region" description="Helical" evidence="7">
    <location>
        <begin position="363"/>
        <end position="384"/>
    </location>
</feature>
<dbReference type="STRING" id="795797.HacjB3_10350"/>
<feature type="transmembrane region" description="Helical" evidence="7">
    <location>
        <begin position="56"/>
        <end position="76"/>
    </location>
</feature>
<dbReference type="Proteomes" id="UP000000390">
    <property type="component" value="Chromosome"/>
</dbReference>
<dbReference type="Pfam" id="PF07690">
    <property type="entry name" value="MFS_1"/>
    <property type="match status" value="1"/>
</dbReference>
<proteinExistence type="predicted"/>
<evidence type="ECO:0000313" key="12">
    <source>
        <dbReference type="Proteomes" id="UP000011645"/>
    </source>
</evidence>
<feature type="transmembrane region" description="Helical" evidence="7">
    <location>
        <begin position="207"/>
        <end position="225"/>
    </location>
</feature>
<keyword evidence="3 7" id="KW-0812">Transmembrane</keyword>
<dbReference type="RefSeq" id="WP_008417030.1">
    <property type="nucleotide sequence ID" value="NC_014297.1"/>
</dbReference>
<keyword evidence="4 7" id="KW-1133">Transmembrane helix</keyword>
<reference evidence="10 12" key="2">
    <citation type="journal article" date="2014" name="PLoS Genet.">
        <title>Phylogenetically driven sequencing of extremely halophilic archaea reveals strategies for static and dynamic osmo-response.</title>
        <authorList>
            <person name="Becker E.A."/>
            <person name="Seitzer P.M."/>
            <person name="Tritt A."/>
            <person name="Larsen D."/>
            <person name="Krusor M."/>
            <person name="Yao A.I."/>
            <person name="Wu D."/>
            <person name="Madern D."/>
            <person name="Eisen J.A."/>
            <person name="Darling A.E."/>
            <person name="Facciotti M.T."/>
        </authorList>
    </citation>
    <scope>NUCLEOTIDE SEQUENCE [LARGE SCALE GENOMIC DNA]</scope>
    <source>
        <strain evidence="10">B3</strain>
        <strain evidence="12">DSM 18796 / CECT 7217 / JCM 14584 / KCTC 4019 / B3</strain>
    </source>
</reference>
<dbReference type="GO" id="GO:0022857">
    <property type="term" value="F:transmembrane transporter activity"/>
    <property type="evidence" value="ECO:0007669"/>
    <property type="project" value="InterPro"/>
</dbReference>
<feature type="transmembrane region" description="Helical" evidence="7">
    <location>
        <begin position="144"/>
        <end position="164"/>
    </location>
</feature>
<feature type="transmembrane region" description="Helical" evidence="7">
    <location>
        <begin position="269"/>
        <end position="289"/>
    </location>
</feature>
<dbReference type="InterPro" id="IPR050189">
    <property type="entry name" value="MFS_Efflux_Transporters"/>
</dbReference>
<evidence type="ECO:0000256" key="3">
    <source>
        <dbReference type="ARBA" id="ARBA00022692"/>
    </source>
</evidence>
<dbReference type="PROSITE" id="PS50850">
    <property type="entry name" value="MFS"/>
    <property type="match status" value="1"/>
</dbReference>
<accession>D8J461</accession>
<dbReference type="EMBL" id="CP002062">
    <property type="protein sequence ID" value="ADJ15453.1"/>
    <property type="molecule type" value="Genomic_DNA"/>
</dbReference>
<dbReference type="PATRIC" id="fig|795797.18.peg.2065"/>
<dbReference type="KEGG" id="hje:HacjB3_10350"/>
<dbReference type="HOGENOM" id="CLU_001265_10_6_2"/>
<dbReference type="EMBL" id="AOHV01000030">
    <property type="protein sequence ID" value="ELY36138.1"/>
    <property type="molecule type" value="Genomic_DNA"/>
</dbReference>
<reference evidence="9 11" key="1">
    <citation type="journal article" date="2010" name="J. Bacteriol.">
        <title>Complete genome sequence of Halalkalicoccus jeotgali B3(T), an extremely halophilic archaeon.</title>
        <authorList>
            <person name="Roh S.W."/>
            <person name="Nam Y.D."/>
            <person name="Nam S.H."/>
            <person name="Choi S.H."/>
            <person name="Park H.S."/>
            <person name="Bae J.W."/>
        </authorList>
    </citation>
    <scope>NUCLEOTIDE SEQUENCE [LARGE SCALE GENOMIC DNA]</scope>
    <source>
        <strain evidence="9">B3</strain>
        <strain evidence="11">DSM 18796 / CECT 7217 / JCM 14584 / KCTC 4019 / B3</strain>
    </source>
</reference>
<dbReference type="Proteomes" id="UP000011645">
    <property type="component" value="Unassembled WGS sequence"/>
</dbReference>
<dbReference type="InterPro" id="IPR011701">
    <property type="entry name" value="MFS"/>
</dbReference>
<sequence length="394" mass="40363">MSGATIAPALPAIHAHFSGVENADLLVRLVLTIPALFIALGAPLAGLVVDRVGRKPMLVGSTVLYVVAGGSGYVLATLPGILAGRALLGIAVAGVMTSATTLIADYYTGDRRDGMLGLQAAFMSLGGVVFLPLGGFLADIGWRVPFLIYVSAAALVPLMVLSVYEPTLDGTDPRPDPTTCDPATGVPVSHPDDGPGTSVSDRVPVRAIAIAYLAALVTMVAFYMVPVQIPFYLETLAPVSASAVGLAIAGMTLTSGVVSTQFHALRAHLGARTIAALVFGLMGIGYVVIGTGSGYYRVVVGLAITGVGLGLLFPNLNSWLADHAPEASRGRVLGGLTSAVFLGQFLSPFLTQPVVTQVGLGKGYSVFGIVLLALCVAVLGTRLPGRLGEMASVR</sequence>
<evidence type="ECO:0000313" key="10">
    <source>
        <dbReference type="EMBL" id="ELY36138.1"/>
    </source>
</evidence>
<gene>
    <name evidence="9" type="ordered locus">HacjB3_10350</name>
    <name evidence="10" type="ORF">C497_12317</name>
</gene>
<keyword evidence="12" id="KW-1185">Reference proteome</keyword>
<dbReference type="PROSITE" id="PS00216">
    <property type="entry name" value="SUGAR_TRANSPORT_1"/>
    <property type="match status" value="1"/>
</dbReference>
<evidence type="ECO:0000256" key="1">
    <source>
        <dbReference type="ARBA" id="ARBA00004651"/>
    </source>
</evidence>
<feature type="region of interest" description="Disordered" evidence="6">
    <location>
        <begin position="170"/>
        <end position="198"/>
    </location>
</feature>
<feature type="transmembrane region" description="Helical" evidence="7">
    <location>
        <begin position="25"/>
        <end position="49"/>
    </location>
</feature>
<feature type="transmembrane region" description="Helical" evidence="7">
    <location>
        <begin position="332"/>
        <end position="351"/>
    </location>
</feature>
<dbReference type="OrthoDB" id="117970at2157"/>
<comment type="subcellular location">
    <subcellularLocation>
        <location evidence="1">Cell membrane</location>
        <topology evidence="1">Multi-pass membrane protein</topology>
    </subcellularLocation>
</comment>
<dbReference type="InterPro" id="IPR020846">
    <property type="entry name" value="MFS_dom"/>
</dbReference>